<dbReference type="InterPro" id="IPR001343">
    <property type="entry name" value="Hemolysn_Ca-bd"/>
</dbReference>
<dbReference type="PANTHER" id="PTHR38340">
    <property type="entry name" value="S-LAYER PROTEIN"/>
    <property type="match status" value="1"/>
</dbReference>
<dbReference type="InterPro" id="IPR018511">
    <property type="entry name" value="Hemolysin-typ_Ca-bd_CS"/>
</dbReference>
<keyword evidence="9" id="KW-1185">Reference proteome</keyword>
<dbReference type="PROSITE" id="PS00330">
    <property type="entry name" value="HEMOLYSIN_CALCIUM"/>
    <property type="match status" value="5"/>
</dbReference>
<sequence length="653" mass="65545">MAIIIGSPTNDSDNIVADAANDNIDALAGNDTVAGGAGNDTLLGNTGADVLIGGVGNDSIDGGSGIDRVVAEQADVNYTITDTSLTGNGTDQLNSIENATLFTLGGNNLIDASDFSGSIYSFTGHGNDTILGGAGNDAISGQSGDDSIDGGGGFDQYFESGDVNFFLSNNSLTGQGTDSLNSIERVVLTGGVSSNIMNASSFTGSVSLTGRGGNDILDGGTGNDTLNGGDGNDFFSGRGGNDTFDGGAGIDTLIESRNGNFTLTDTSLIGNGTDTLSSINRVTLTTATGNDIINASSFTGTVNLFGGGGNDILAGGTGSDTLNGGDGDDGLNDNGASNDTLDGGAGFDVLNQSGNVNFTLTNDKLVGNGTDTLSGIEFVRLEGGSSANSLNARDFTRGDVRLVGLGGDDVLIGGTRNDLLEGGDGNDNFGGGLGNDIFNGGANFDTLFESGDVNFTLTSNSLIGIGTDSINSIERVELVGGFSSNVINASGFLGSVRLSGGGGNDFLTGGEGNDYIAGSPTDPGRARGNDRLFGGDGDDILDGQGGNDTLIGGDAIDTQSDFDRLAGFVGADTFVLSEGNVSHYQGAGFAVIEDYRFLDGDLIDLAGSRDQYNLTLGNTQGGSGIDTFIHLKSNGDLIAIAADANLIEAGVFI</sequence>
<evidence type="ECO:0000313" key="8">
    <source>
        <dbReference type="EMBL" id="MBE9191047.1"/>
    </source>
</evidence>
<dbReference type="InterPro" id="IPR003995">
    <property type="entry name" value="RTX_toxin_determinant-A"/>
</dbReference>
<gene>
    <name evidence="8" type="ORF">IQ230_11915</name>
</gene>
<keyword evidence="3" id="KW-0964">Secreted</keyword>
<comment type="subcellular location">
    <subcellularLocation>
        <location evidence="1">Membrane</location>
    </subcellularLocation>
    <subcellularLocation>
        <location evidence="2">Secreted</location>
    </subcellularLocation>
</comment>
<evidence type="ECO:0000256" key="2">
    <source>
        <dbReference type="ARBA" id="ARBA00004613"/>
    </source>
</evidence>
<name>A0ABR9URX7_9CHRO</name>
<reference evidence="8 9" key="1">
    <citation type="submission" date="2020-10" db="EMBL/GenBank/DDBJ databases">
        <authorList>
            <person name="Castelo-Branco R."/>
            <person name="Eusebio N."/>
            <person name="Adriana R."/>
            <person name="Vieira A."/>
            <person name="Brugerolle De Fraissinette N."/>
            <person name="Rezende De Castro R."/>
            <person name="Schneider M.P."/>
            <person name="Vasconcelos V."/>
            <person name="Leao P.N."/>
        </authorList>
    </citation>
    <scope>NUCLEOTIDE SEQUENCE [LARGE SCALE GENOMIC DNA]</scope>
    <source>
        <strain evidence="8 9">LEGE 06123</strain>
    </source>
</reference>
<comment type="caution">
    <text evidence="8">The sequence shown here is derived from an EMBL/GenBank/DDBJ whole genome shotgun (WGS) entry which is preliminary data.</text>
</comment>
<evidence type="ECO:0000256" key="1">
    <source>
        <dbReference type="ARBA" id="ARBA00004370"/>
    </source>
</evidence>
<evidence type="ECO:0000256" key="6">
    <source>
        <dbReference type="ARBA" id="ARBA00023026"/>
    </source>
</evidence>
<dbReference type="PRINTS" id="PR01488">
    <property type="entry name" value="RTXTOXINA"/>
</dbReference>
<proteinExistence type="predicted"/>
<evidence type="ECO:0000313" key="9">
    <source>
        <dbReference type="Proteomes" id="UP000651156"/>
    </source>
</evidence>
<dbReference type="Proteomes" id="UP000651156">
    <property type="component" value="Unassembled WGS sequence"/>
</dbReference>
<evidence type="ECO:0000256" key="7">
    <source>
        <dbReference type="ARBA" id="ARBA00023136"/>
    </source>
</evidence>
<keyword evidence="5" id="KW-0677">Repeat</keyword>
<dbReference type="Gene3D" id="2.150.10.10">
    <property type="entry name" value="Serralysin-like metalloprotease, C-terminal"/>
    <property type="match status" value="4"/>
</dbReference>
<keyword evidence="7" id="KW-0472">Membrane</keyword>
<dbReference type="PANTHER" id="PTHR38340:SF1">
    <property type="entry name" value="S-LAYER PROTEIN"/>
    <property type="match status" value="1"/>
</dbReference>
<evidence type="ECO:0008006" key="10">
    <source>
        <dbReference type="Google" id="ProtNLM"/>
    </source>
</evidence>
<dbReference type="RefSeq" id="WP_193932206.1">
    <property type="nucleotide sequence ID" value="NZ_CAWPMZ010000051.1"/>
</dbReference>
<keyword evidence="4" id="KW-0800">Toxin</keyword>
<dbReference type="InterPro" id="IPR011049">
    <property type="entry name" value="Serralysin-like_metalloprot_C"/>
</dbReference>
<organism evidence="8 9">
    <name type="scientific">Gloeocapsopsis crepidinum LEGE 06123</name>
    <dbReference type="NCBI Taxonomy" id="588587"/>
    <lineage>
        <taxon>Bacteria</taxon>
        <taxon>Bacillati</taxon>
        <taxon>Cyanobacteriota</taxon>
        <taxon>Cyanophyceae</taxon>
        <taxon>Oscillatoriophycideae</taxon>
        <taxon>Chroococcales</taxon>
        <taxon>Chroococcaceae</taxon>
        <taxon>Gloeocapsopsis</taxon>
    </lineage>
</organism>
<protein>
    <recommendedName>
        <fullName evidence="10">Calcium-binding protein</fullName>
    </recommendedName>
</protein>
<dbReference type="EMBL" id="JADEWN010000025">
    <property type="protein sequence ID" value="MBE9191047.1"/>
    <property type="molecule type" value="Genomic_DNA"/>
</dbReference>
<evidence type="ECO:0000256" key="5">
    <source>
        <dbReference type="ARBA" id="ARBA00022737"/>
    </source>
</evidence>
<dbReference type="InterPro" id="IPR050557">
    <property type="entry name" value="RTX_toxin/Mannuronan_C5-epim"/>
</dbReference>
<dbReference type="SUPFAM" id="SSF51120">
    <property type="entry name" value="beta-Roll"/>
    <property type="match status" value="5"/>
</dbReference>
<evidence type="ECO:0000256" key="4">
    <source>
        <dbReference type="ARBA" id="ARBA00022656"/>
    </source>
</evidence>
<keyword evidence="6" id="KW-0843">Virulence</keyword>
<evidence type="ECO:0000256" key="3">
    <source>
        <dbReference type="ARBA" id="ARBA00022525"/>
    </source>
</evidence>
<dbReference type="PRINTS" id="PR00313">
    <property type="entry name" value="CABNDNGRPT"/>
</dbReference>
<dbReference type="Pfam" id="PF00353">
    <property type="entry name" value="HemolysinCabind"/>
    <property type="match status" value="8"/>
</dbReference>
<accession>A0ABR9URX7</accession>